<evidence type="ECO:0000313" key="1">
    <source>
        <dbReference type="EMBL" id="KAK3061259.1"/>
    </source>
</evidence>
<gene>
    <name evidence="1" type="ORF">LTS18_006667</name>
</gene>
<reference evidence="1" key="1">
    <citation type="submission" date="2024-09" db="EMBL/GenBank/DDBJ databases">
        <title>Black Yeasts Isolated from many extreme environments.</title>
        <authorList>
            <person name="Coleine C."/>
            <person name="Stajich J.E."/>
            <person name="Selbmann L."/>
        </authorList>
    </citation>
    <scope>NUCLEOTIDE SEQUENCE</scope>
    <source>
        <strain evidence="1">CCFEE 5737</strain>
    </source>
</reference>
<proteinExistence type="predicted"/>
<comment type="caution">
    <text evidence="1">The sequence shown here is derived from an EMBL/GenBank/DDBJ whole genome shotgun (WGS) entry which is preliminary data.</text>
</comment>
<evidence type="ECO:0000313" key="2">
    <source>
        <dbReference type="Proteomes" id="UP001186974"/>
    </source>
</evidence>
<protein>
    <submittedName>
        <fullName evidence="1">Uncharacterized protein</fullName>
    </submittedName>
</protein>
<accession>A0ACC3D3D8</accession>
<name>A0ACC3D3D8_9PEZI</name>
<sequence>MSDRYHSQGSQHGTAGEEDSVRLIQRANASSIGSLRQPINAIRLSQSRNTFSPIRLRSLSPATRLRASTEPAALVLRKRPSIKRTRSDVDEAIHELNTIVRERRLASRAVSALSNNDGHVPAIAPCMKMRVRSETLSDIGSAFSVPITSKPLPAMPEYSEGSYSDIEVDIACQPSLSSRRTTPLPYNALTSDHYVPLTKPQPVYDHTQALSSPSIGTQRPKSAGRRLTAWLRASLTPQPSPSPSSTQPKAPFYQLNTFYTTTPSTPDADLTSSSTLSSSRSLSSSPSARYSSFRSNNEDDNVHGQGIWSERLTSHTALTPSTLLCPETERETETEAGEKLPDLTQGRTSTSKRSFSEHLQQRKRGFSAGTMGTVGTLPVYEVHNSYLSGGVGVGVGMAY</sequence>
<dbReference type="EMBL" id="JAWDJW010007962">
    <property type="protein sequence ID" value="KAK3061259.1"/>
    <property type="molecule type" value="Genomic_DNA"/>
</dbReference>
<dbReference type="Proteomes" id="UP001186974">
    <property type="component" value="Unassembled WGS sequence"/>
</dbReference>
<organism evidence="1 2">
    <name type="scientific">Coniosporium uncinatum</name>
    <dbReference type="NCBI Taxonomy" id="93489"/>
    <lineage>
        <taxon>Eukaryota</taxon>
        <taxon>Fungi</taxon>
        <taxon>Dikarya</taxon>
        <taxon>Ascomycota</taxon>
        <taxon>Pezizomycotina</taxon>
        <taxon>Dothideomycetes</taxon>
        <taxon>Dothideomycetes incertae sedis</taxon>
        <taxon>Coniosporium</taxon>
    </lineage>
</organism>
<keyword evidence="2" id="KW-1185">Reference proteome</keyword>